<name>A0A9N9JJX4_9GLOM</name>
<dbReference type="EMBL" id="CAJVPY010023921">
    <property type="protein sequence ID" value="CAG8785856.1"/>
    <property type="molecule type" value="Genomic_DNA"/>
</dbReference>
<feature type="non-terminal residue" evidence="1">
    <location>
        <position position="54"/>
    </location>
</feature>
<sequence>IKKEDLKEYETYYSEEWKLDNEEEEIVIKDNNLAVYLTKIDPIGLSVNNSLDQL</sequence>
<reference evidence="1" key="1">
    <citation type="submission" date="2021-06" db="EMBL/GenBank/DDBJ databases">
        <authorList>
            <person name="Kallberg Y."/>
            <person name="Tangrot J."/>
            <person name="Rosling A."/>
        </authorList>
    </citation>
    <scope>NUCLEOTIDE SEQUENCE</scope>
    <source>
        <strain evidence="1">MA453B</strain>
    </source>
</reference>
<evidence type="ECO:0000313" key="1">
    <source>
        <dbReference type="EMBL" id="CAG8785856.1"/>
    </source>
</evidence>
<gene>
    <name evidence="1" type="ORF">DERYTH_LOCUS20386</name>
</gene>
<proteinExistence type="predicted"/>
<evidence type="ECO:0000313" key="2">
    <source>
        <dbReference type="Proteomes" id="UP000789405"/>
    </source>
</evidence>
<organism evidence="1 2">
    <name type="scientific">Dentiscutata erythropus</name>
    <dbReference type="NCBI Taxonomy" id="1348616"/>
    <lineage>
        <taxon>Eukaryota</taxon>
        <taxon>Fungi</taxon>
        <taxon>Fungi incertae sedis</taxon>
        <taxon>Mucoromycota</taxon>
        <taxon>Glomeromycotina</taxon>
        <taxon>Glomeromycetes</taxon>
        <taxon>Diversisporales</taxon>
        <taxon>Gigasporaceae</taxon>
        <taxon>Dentiscutata</taxon>
    </lineage>
</organism>
<dbReference type="AlphaFoldDB" id="A0A9N9JJX4"/>
<feature type="non-terminal residue" evidence="1">
    <location>
        <position position="1"/>
    </location>
</feature>
<comment type="caution">
    <text evidence="1">The sequence shown here is derived from an EMBL/GenBank/DDBJ whole genome shotgun (WGS) entry which is preliminary data.</text>
</comment>
<dbReference type="Proteomes" id="UP000789405">
    <property type="component" value="Unassembled WGS sequence"/>
</dbReference>
<accession>A0A9N9JJX4</accession>
<protein>
    <submittedName>
        <fullName evidence="1">4787_t:CDS:1</fullName>
    </submittedName>
</protein>
<keyword evidence="2" id="KW-1185">Reference proteome</keyword>